<evidence type="ECO:0000256" key="1">
    <source>
        <dbReference type="SAM" id="MobiDB-lite"/>
    </source>
</evidence>
<protein>
    <submittedName>
        <fullName evidence="2">Uncharacterized protein</fullName>
    </submittedName>
</protein>
<feature type="region of interest" description="Disordered" evidence="1">
    <location>
        <begin position="27"/>
        <end position="51"/>
    </location>
</feature>
<organism evidence="2 3">
    <name type="scientific">Ancylostoma caninum</name>
    <name type="common">Dog hookworm</name>
    <dbReference type="NCBI Taxonomy" id="29170"/>
    <lineage>
        <taxon>Eukaryota</taxon>
        <taxon>Metazoa</taxon>
        <taxon>Ecdysozoa</taxon>
        <taxon>Nematoda</taxon>
        <taxon>Chromadorea</taxon>
        <taxon>Rhabditida</taxon>
        <taxon>Rhabditina</taxon>
        <taxon>Rhabditomorpha</taxon>
        <taxon>Strongyloidea</taxon>
        <taxon>Ancylostomatidae</taxon>
        <taxon>Ancylostomatinae</taxon>
        <taxon>Ancylostoma</taxon>
    </lineage>
</organism>
<dbReference type="OrthoDB" id="5872532at2759"/>
<proteinExistence type="predicted"/>
<dbReference type="AlphaFoldDB" id="A0A368GBR2"/>
<reference evidence="2 3" key="1">
    <citation type="submission" date="2014-10" db="EMBL/GenBank/DDBJ databases">
        <title>Draft genome of the hookworm Ancylostoma caninum.</title>
        <authorList>
            <person name="Mitreva M."/>
        </authorList>
    </citation>
    <scope>NUCLEOTIDE SEQUENCE [LARGE SCALE GENOMIC DNA]</scope>
    <source>
        <strain evidence="2 3">Baltimore</strain>
    </source>
</reference>
<dbReference type="STRING" id="29170.A0A368GBR2"/>
<evidence type="ECO:0000313" key="3">
    <source>
        <dbReference type="Proteomes" id="UP000252519"/>
    </source>
</evidence>
<name>A0A368GBR2_ANCCA</name>
<gene>
    <name evidence="2" type="ORF">ANCCAN_12212</name>
</gene>
<evidence type="ECO:0000313" key="2">
    <source>
        <dbReference type="EMBL" id="RCN41833.1"/>
    </source>
</evidence>
<keyword evidence="3" id="KW-1185">Reference proteome</keyword>
<dbReference type="Proteomes" id="UP000252519">
    <property type="component" value="Unassembled WGS sequence"/>
</dbReference>
<dbReference type="EMBL" id="JOJR01000220">
    <property type="protein sequence ID" value="RCN41833.1"/>
    <property type="molecule type" value="Genomic_DNA"/>
</dbReference>
<comment type="caution">
    <text evidence="2">The sequence shown here is derived from an EMBL/GenBank/DDBJ whole genome shotgun (WGS) entry which is preliminary data.</text>
</comment>
<sequence length="167" mass="18859">MDSRSLTSRMNLTAIPNVSRCSEVVLVKEEPGESPPPDALPSPPQFDQTVLGQNSANEGRIAGDKERDEFWALGIAEHKKGHQILEARAKIERLQKELFETTSYLQKSFCHILGVRKMSVYGPHPHLNQTGSGYERDSSQKIRTSWVTRSKCYVEVMCVRPFLLCAR</sequence>
<accession>A0A368GBR2</accession>
<feature type="compositionally biased region" description="Pro residues" evidence="1">
    <location>
        <begin position="33"/>
        <end position="44"/>
    </location>
</feature>